<keyword evidence="2" id="KW-1185">Reference proteome</keyword>
<sequence length="112" mass="12720">MSKYAPHRNSANQPRATPSTICQKCLQTGKQRHFIYQCKSTRPYVSRPSRTKLLEKPALLAKLNASTKTVAEVPEEFKTKSGTANKILEAKEKEREREAGPSKKKARRCVYI</sequence>
<dbReference type="Pfam" id="PF13917">
    <property type="entry name" value="zf-CCHC_3"/>
    <property type="match status" value="1"/>
</dbReference>
<evidence type="ECO:0000313" key="1">
    <source>
        <dbReference type="EMBL" id="KAF9497647.1"/>
    </source>
</evidence>
<evidence type="ECO:0000313" key="2">
    <source>
        <dbReference type="Proteomes" id="UP000807025"/>
    </source>
</evidence>
<reference evidence="1" key="1">
    <citation type="submission" date="2020-11" db="EMBL/GenBank/DDBJ databases">
        <authorList>
            <consortium name="DOE Joint Genome Institute"/>
            <person name="Ahrendt S."/>
            <person name="Riley R."/>
            <person name="Andreopoulos W."/>
            <person name="Labutti K."/>
            <person name="Pangilinan J."/>
            <person name="Ruiz-Duenas F.J."/>
            <person name="Barrasa J.M."/>
            <person name="Sanchez-Garcia M."/>
            <person name="Camarero S."/>
            <person name="Miyauchi S."/>
            <person name="Serrano A."/>
            <person name="Linde D."/>
            <person name="Babiker R."/>
            <person name="Drula E."/>
            <person name="Ayuso-Fernandez I."/>
            <person name="Pacheco R."/>
            <person name="Padilla G."/>
            <person name="Ferreira P."/>
            <person name="Barriuso J."/>
            <person name="Kellner H."/>
            <person name="Castanera R."/>
            <person name="Alfaro M."/>
            <person name="Ramirez L."/>
            <person name="Pisabarro A.G."/>
            <person name="Kuo A."/>
            <person name="Tritt A."/>
            <person name="Lipzen A."/>
            <person name="He G."/>
            <person name="Yan M."/>
            <person name="Ng V."/>
            <person name="Cullen D."/>
            <person name="Martin F."/>
            <person name="Rosso M.-N."/>
            <person name="Henrissat B."/>
            <person name="Hibbett D."/>
            <person name="Martinez A.T."/>
            <person name="Grigoriev I.V."/>
        </authorList>
    </citation>
    <scope>NUCLEOTIDE SEQUENCE</scope>
    <source>
        <strain evidence="1">ATCC 90797</strain>
    </source>
</reference>
<dbReference type="OrthoDB" id="437973at2759"/>
<dbReference type="EMBL" id="MU154542">
    <property type="protein sequence ID" value="KAF9497647.1"/>
    <property type="molecule type" value="Genomic_DNA"/>
</dbReference>
<dbReference type="Proteomes" id="UP000807025">
    <property type="component" value="Unassembled WGS sequence"/>
</dbReference>
<accession>A0A9P6DAM5</accession>
<organism evidence="1 2">
    <name type="scientific">Pleurotus eryngii</name>
    <name type="common">Boletus of the steppes</name>
    <dbReference type="NCBI Taxonomy" id="5323"/>
    <lineage>
        <taxon>Eukaryota</taxon>
        <taxon>Fungi</taxon>
        <taxon>Dikarya</taxon>
        <taxon>Basidiomycota</taxon>
        <taxon>Agaricomycotina</taxon>
        <taxon>Agaricomycetes</taxon>
        <taxon>Agaricomycetidae</taxon>
        <taxon>Agaricales</taxon>
        <taxon>Pleurotineae</taxon>
        <taxon>Pleurotaceae</taxon>
        <taxon>Pleurotus</taxon>
    </lineage>
</organism>
<name>A0A9P6DAM5_PLEER</name>
<comment type="caution">
    <text evidence="1">The sequence shown here is derived from an EMBL/GenBank/DDBJ whole genome shotgun (WGS) entry which is preliminary data.</text>
</comment>
<proteinExistence type="predicted"/>
<protein>
    <submittedName>
        <fullName evidence="1">Uncharacterized protein</fullName>
    </submittedName>
</protein>
<gene>
    <name evidence="1" type="ORF">BDN71DRAFT_1387081</name>
</gene>
<dbReference type="AlphaFoldDB" id="A0A9P6DAM5"/>